<proteinExistence type="predicted"/>
<dbReference type="STRING" id="3880.A0A072V077"/>
<reference evidence="1 3" key="2">
    <citation type="journal article" date="2014" name="BMC Genomics">
        <title>An improved genome release (version Mt4.0) for the model legume Medicago truncatula.</title>
        <authorList>
            <person name="Tang H."/>
            <person name="Krishnakumar V."/>
            <person name="Bidwell S."/>
            <person name="Rosen B."/>
            <person name="Chan A."/>
            <person name="Zhou S."/>
            <person name="Gentzbittel L."/>
            <person name="Childs K.L."/>
            <person name="Yandell M."/>
            <person name="Gundlach H."/>
            <person name="Mayer K.F."/>
            <person name="Schwartz D.C."/>
            <person name="Town C.D."/>
        </authorList>
    </citation>
    <scope>GENOME REANNOTATION</scope>
    <source>
        <strain evidence="1">A17</strain>
        <strain evidence="2 3">cv. Jemalong A17</strain>
    </source>
</reference>
<dbReference type="InterPro" id="IPR016161">
    <property type="entry name" value="Ald_DH/histidinol_DH"/>
</dbReference>
<dbReference type="Proteomes" id="UP000002051">
    <property type="component" value="Chromosome 4"/>
</dbReference>
<dbReference type="EnsemblPlants" id="KEH31515">
    <property type="protein sequence ID" value="KEH31515"/>
    <property type="gene ID" value="MTR_4g095062"/>
</dbReference>
<reference evidence="1 3" key="1">
    <citation type="journal article" date="2011" name="Nature">
        <title>The Medicago genome provides insight into the evolution of rhizobial symbioses.</title>
        <authorList>
            <person name="Young N.D."/>
            <person name="Debelle F."/>
            <person name="Oldroyd G.E."/>
            <person name="Geurts R."/>
            <person name="Cannon S.B."/>
            <person name="Udvardi M.K."/>
            <person name="Benedito V.A."/>
            <person name="Mayer K.F."/>
            <person name="Gouzy J."/>
            <person name="Schoof H."/>
            <person name="Van de Peer Y."/>
            <person name="Proost S."/>
            <person name="Cook D.R."/>
            <person name="Meyers B.C."/>
            <person name="Spannagl M."/>
            <person name="Cheung F."/>
            <person name="De Mita S."/>
            <person name="Krishnakumar V."/>
            <person name="Gundlach H."/>
            <person name="Zhou S."/>
            <person name="Mudge J."/>
            <person name="Bharti A.K."/>
            <person name="Murray J.D."/>
            <person name="Naoumkina M.A."/>
            <person name="Rosen B."/>
            <person name="Silverstein K.A."/>
            <person name="Tang H."/>
            <person name="Rombauts S."/>
            <person name="Zhao P.X."/>
            <person name="Zhou P."/>
            <person name="Barbe V."/>
            <person name="Bardou P."/>
            <person name="Bechner M."/>
            <person name="Bellec A."/>
            <person name="Berger A."/>
            <person name="Berges H."/>
            <person name="Bidwell S."/>
            <person name="Bisseling T."/>
            <person name="Choisne N."/>
            <person name="Couloux A."/>
            <person name="Denny R."/>
            <person name="Deshpande S."/>
            <person name="Dai X."/>
            <person name="Doyle J.J."/>
            <person name="Dudez A.M."/>
            <person name="Farmer A.D."/>
            <person name="Fouteau S."/>
            <person name="Franken C."/>
            <person name="Gibelin C."/>
            <person name="Gish J."/>
            <person name="Goldstein S."/>
            <person name="Gonzalez A.J."/>
            <person name="Green P.J."/>
            <person name="Hallab A."/>
            <person name="Hartog M."/>
            <person name="Hua A."/>
            <person name="Humphray S.J."/>
            <person name="Jeong D.H."/>
            <person name="Jing Y."/>
            <person name="Jocker A."/>
            <person name="Kenton S.M."/>
            <person name="Kim D.J."/>
            <person name="Klee K."/>
            <person name="Lai H."/>
            <person name="Lang C."/>
            <person name="Lin S."/>
            <person name="Macmil S.L."/>
            <person name="Magdelenat G."/>
            <person name="Matthews L."/>
            <person name="McCorrison J."/>
            <person name="Monaghan E.L."/>
            <person name="Mun J.H."/>
            <person name="Najar F.Z."/>
            <person name="Nicholson C."/>
            <person name="Noirot C."/>
            <person name="O'Bleness M."/>
            <person name="Paule C.R."/>
            <person name="Poulain J."/>
            <person name="Prion F."/>
            <person name="Qin B."/>
            <person name="Qu C."/>
            <person name="Retzel E.F."/>
            <person name="Riddle C."/>
            <person name="Sallet E."/>
            <person name="Samain S."/>
            <person name="Samson N."/>
            <person name="Sanders I."/>
            <person name="Saurat O."/>
            <person name="Scarpelli C."/>
            <person name="Schiex T."/>
            <person name="Segurens B."/>
            <person name="Severin A.J."/>
            <person name="Sherrier D.J."/>
            <person name="Shi R."/>
            <person name="Sims S."/>
            <person name="Singer S.R."/>
            <person name="Sinharoy S."/>
            <person name="Sterck L."/>
            <person name="Viollet A."/>
            <person name="Wang B.B."/>
            <person name="Wang K."/>
            <person name="Wang M."/>
            <person name="Wang X."/>
            <person name="Warfsmann J."/>
            <person name="Weissenbach J."/>
            <person name="White D.D."/>
            <person name="White J.D."/>
            <person name="Wiley G.B."/>
            <person name="Wincker P."/>
            <person name="Xing Y."/>
            <person name="Yang L."/>
            <person name="Yao Z."/>
            <person name="Ying F."/>
            <person name="Zhai J."/>
            <person name="Zhou L."/>
            <person name="Zuber A."/>
            <person name="Denarie J."/>
            <person name="Dixon R.A."/>
            <person name="May G.D."/>
            <person name="Schwartz D.C."/>
            <person name="Rogers J."/>
            <person name="Quetier F."/>
            <person name="Town C.D."/>
            <person name="Roe B.A."/>
        </authorList>
    </citation>
    <scope>NUCLEOTIDE SEQUENCE [LARGE SCALE GENOMIC DNA]</scope>
    <source>
        <strain evidence="1">A17</strain>
        <strain evidence="2 3">cv. Jemalong A17</strain>
    </source>
</reference>
<name>A0A072V077_MEDTR</name>
<dbReference type="InterPro" id="IPR016163">
    <property type="entry name" value="Ald_DH_C"/>
</dbReference>
<dbReference type="PANTHER" id="PTHR11063:SF16">
    <property type="entry name" value="DELTA-1-PYRROLINE-5-CARBOXYLATE SYNTHASE"/>
    <property type="match status" value="1"/>
</dbReference>
<protein>
    <submittedName>
        <fullName evidence="1 2">Uncharacterized protein</fullName>
    </submittedName>
</protein>
<dbReference type="PANTHER" id="PTHR11063">
    <property type="entry name" value="GLUTAMATE SEMIALDEHYDE DEHYDROGENASE"/>
    <property type="match status" value="1"/>
</dbReference>
<dbReference type="AlphaFoldDB" id="A0A072V077"/>
<dbReference type="SUPFAM" id="SSF53720">
    <property type="entry name" value="ALDH-like"/>
    <property type="match status" value="1"/>
</dbReference>
<sequence length="348" mass="39982">MEMRLCFLCDEPITLDHYYKEYVLRDIDEAEVEAEDNQFHKHLHSSPLQIFFFAHDPLMFHYGDTQKLQGKEEIVTYSVFEIKMKMECSVKASPVLSNCDDTHDVLPVWILTKIPPPEPLNGRMLQLVNGDTSIEFTFFDSETTKGLVNPLAKIVWKFIMQRWVYFLKMLIISQKLVLSKFIPLKILEIPHLNYGNLLVVLGSLQIKRMFKSILCKTRIMSVEFLSALLSVAFELQRVGVQLYRGPRATALLNVTETKPFHLGYSSLACIIGIVDDVCAVIDHIWGIVHYLYICMVTNSEVAEKFAHQVDNGVVLHNVSTSFCDGAHFELVVFLLEIEYNNPLVYILL</sequence>
<organism evidence="1 3">
    <name type="scientific">Medicago truncatula</name>
    <name type="common">Barrel medic</name>
    <name type="synonym">Medicago tribuloides</name>
    <dbReference type="NCBI Taxonomy" id="3880"/>
    <lineage>
        <taxon>Eukaryota</taxon>
        <taxon>Viridiplantae</taxon>
        <taxon>Streptophyta</taxon>
        <taxon>Embryophyta</taxon>
        <taxon>Tracheophyta</taxon>
        <taxon>Spermatophyta</taxon>
        <taxon>Magnoliopsida</taxon>
        <taxon>eudicotyledons</taxon>
        <taxon>Gunneridae</taxon>
        <taxon>Pentapetalae</taxon>
        <taxon>rosids</taxon>
        <taxon>fabids</taxon>
        <taxon>Fabales</taxon>
        <taxon>Fabaceae</taxon>
        <taxon>Papilionoideae</taxon>
        <taxon>50 kb inversion clade</taxon>
        <taxon>NPAAA clade</taxon>
        <taxon>Hologalegina</taxon>
        <taxon>IRL clade</taxon>
        <taxon>Trifolieae</taxon>
        <taxon>Medicago</taxon>
    </lineage>
</organism>
<evidence type="ECO:0000313" key="3">
    <source>
        <dbReference type="Proteomes" id="UP000002051"/>
    </source>
</evidence>
<dbReference type="EMBL" id="CM001220">
    <property type="protein sequence ID" value="KEH31515.1"/>
    <property type="molecule type" value="Genomic_DNA"/>
</dbReference>
<gene>
    <name evidence="1" type="ordered locus">MTR_4g095062</name>
</gene>
<dbReference type="GO" id="GO:0004350">
    <property type="term" value="F:glutamate-5-semialdehyde dehydrogenase activity"/>
    <property type="evidence" value="ECO:0000318"/>
    <property type="project" value="GO_Central"/>
</dbReference>
<dbReference type="Gene3D" id="3.40.309.10">
    <property type="entry name" value="Aldehyde Dehydrogenase, Chain A, domain 2"/>
    <property type="match status" value="1"/>
</dbReference>
<accession>A0A072V077</accession>
<evidence type="ECO:0000313" key="2">
    <source>
        <dbReference type="EnsemblPlants" id="KEH31515"/>
    </source>
</evidence>
<keyword evidence="3" id="KW-1185">Reference proteome</keyword>
<dbReference type="HOGENOM" id="CLU_797809_0_0_1"/>
<reference evidence="2" key="3">
    <citation type="submission" date="2015-04" db="UniProtKB">
        <authorList>
            <consortium name="EnsemblPlants"/>
        </authorList>
    </citation>
    <scope>IDENTIFICATION</scope>
    <source>
        <strain evidence="2">cv. Jemalong A17</strain>
    </source>
</reference>
<evidence type="ECO:0000313" key="1">
    <source>
        <dbReference type="EMBL" id="KEH31515.1"/>
    </source>
</evidence>